<dbReference type="Proteomes" id="UP000789901">
    <property type="component" value="Unassembled WGS sequence"/>
</dbReference>
<feature type="non-terminal residue" evidence="1">
    <location>
        <position position="66"/>
    </location>
</feature>
<name>A0ABN7XCU8_GIGMA</name>
<evidence type="ECO:0000313" key="1">
    <source>
        <dbReference type="EMBL" id="CAG8853096.1"/>
    </source>
</evidence>
<organism evidence="1 2">
    <name type="scientific">Gigaspora margarita</name>
    <dbReference type="NCBI Taxonomy" id="4874"/>
    <lineage>
        <taxon>Eukaryota</taxon>
        <taxon>Fungi</taxon>
        <taxon>Fungi incertae sedis</taxon>
        <taxon>Mucoromycota</taxon>
        <taxon>Glomeromycotina</taxon>
        <taxon>Glomeromycetes</taxon>
        <taxon>Diversisporales</taxon>
        <taxon>Gigasporaceae</taxon>
        <taxon>Gigaspora</taxon>
    </lineage>
</organism>
<feature type="non-terminal residue" evidence="1">
    <location>
        <position position="1"/>
    </location>
</feature>
<comment type="caution">
    <text evidence="1">The sequence shown here is derived from an EMBL/GenBank/DDBJ whole genome shotgun (WGS) entry which is preliminary data.</text>
</comment>
<accession>A0ABN7XCU8</accession>
<evidence type="ECO:0000313" key="2">
    <source>
        <dbReference type="Proteomes" id="UP000789901"/>
    </source>
</evidence>
<reference evidence="1 2" key="1">
    <citation type="submission" date="2021-06" db="EMBL/GenBank/DDBJ databases">
        <authorList>
            <person name="Kallberg Y."/>
            <person name="Tangrot J."/>
            <person name="Rosling A."/>
        </authorList>
    </citation>
    <scope>NUCLEOTIDE SEQUENCE [LARGE SCALE GENOMIC DNA]</scope>
    <source>
        <strain evidence="1 2">120-4 pot B 10/14</strain>
    </source>
</reference>
<sequence>IGYSQHRNRCIKTVNYNNDSQIPLNPYSKRHSFTKDFKNIQDNRPNNFSQIASKEKNLCNISKDIE</sequence>
<proteinExistence type="predicted"/>
<keyword evidence="2" id="KW-1185">Reference proteome</keyword>
<dbReference type="EMBL" id="CAJVQB010119901">
    <property type="protein sequence ID" value="CAG8853096.1"/>
    <property type="molecule type" value="Genomic_DNA"/>
</dbReference>
<gene>
    <name evidence="1" type="ORF">GMARGA_LOCUS41917</name>
</gene>
<protein>
    <submittedName>
        <fullName evidence="1">10561_t:CDS:1</fullName>
    </submittedName>
</protein>